<feature type="active site" description="Charge relay system" evidence="5">
    <location>
        <position position="225"/>
    </location>
</feature>
<dbReference type="InterPro" id="IPR036852">
    <property type="entry name" value="Peptidase_S8/S53_dom_sf"/>
</dbReference>
<evidence type="ECO:0000256" key="3">
    <source>
        <dbReference type="ARBA" id="ARBA00022801"/>
    </source>
</evidence>
<dbReference type="PANTHER" id="PTHR43806:SF11">
    <property type="entry name" value="CEREVISIN-RELATED"/>
    <property type="match status" value="1"/>
</dbReference>
<reference evidence="10" key="1">
    <citation type="journal article" date="2019" name="Int. J. Syst. Evol. Microbiol.">
        <title>The Global Catalogue of Microorganisms (GCM) 10K type strain sequencing project: providing services to taxonomists for standard genome sequencing and annotation.</title>
        <authorList>
            <consortium name="The Broad Institute Genomics Platform"/>
            <consortium name="The Broad Institute Genome Sequencing Center for Infectious Disease"/>
            <person name="Wu L."/>
            <person name="Ma J."/>
        </authorList>
    </citation>
    <scope>NUCLEOTIDE SEQUENCE [LARGE SCALE GENOMIC DNA]</scope>
    <source>
        <strain evidence="10">JCM 15503</strain>
    </source>
</reference>
<evidence type="ECO:0000256" key="6">
    <source>
        <dbReference type="SAM" id="SignalP"/>
    </source>
</evidence>
<evidence type="ECO:0000256" key="1">
    <source>
        <dbReference type="ARBA" id="ARBA00011073"/>
    </source>
</evidence>
<sequence>MNRGLSAVAVAVSLLGCVGLAHANADLVEASLSAHAKYVPGELLVQFHGTAALAARQSALALVGGRSVERLRAANGSMGELHRIRLPEGSSVAAAMRLLSANGFVKFAEPNWVYTAQSVATDPYYVNGSQWGMYGATSPLFTNAYGSGAAMAWDRGNTCLKKIHVGIMDEGIMLTHNDLLKNVWTNPDEVVNGIDEDGSGYVDDINGWDFVNKDNTVFDDVTDEHGTQVAGIIGARGGDDKGIAGVCWGVNMIPAKMMTNGTGNAGLAVKAMDYLTNLKYSKNIKLVAISAAWGGGGFSQAFSDAIGRAGAANILVVAAAGNSSKSNDTAPFYPASYALDNVISVAALTEYGTLASYSNYGATTVHLAAPGTAIETTNPVIKKGVYKSGYASLSGTSFASAFVVGAAAMYASSHQSATAPEIKAAILNSAVPTSSLTGKVLTGARLDMSTF</sequence>
<evidence type="ECO:0000259" key="8">
    <source>
        <dbReference type="Pfam" id="PF22148"/>
    </source>
</evidence>
<dbReference type="Proteomes" id="UP001500279">
    <property type="component" value="Unassembled WGS sequence"/>
</dbReference>
<accession>A0ABP3V963</accession>
<keyword evidence="2 5" id="KW-0645">Protease</keyword>
<dbReference type="EMBL" id="BAAAEW010000008">
    <property type="protein sequence ID" value="GAA0748468.1"/>
    <property type="molecule type" value="Genomic_DNA"/>
</dbReference>
<feature type="chain" id="PRO_5045160284" description="Peptidase S8/S53 domain-containing protein" evidence="6">
    <location>
        <begin position="24"/>
        <end position="451"/>
    </location>
</feature>
<keyword evidence="3 5" id="KW-0378">Hydrolase</keyword>
<comment type="similarity">
    <text evidence="1 5">Belongs to the peptidase S8 family.</text>
</comment>
<dbReference type="Pfam" id="PF00082">
    <property type="entry name" value="Peptidase_S8"/>
    <property type="match status" value="1"/>
</dbReference>
<dbReference type="RefSeq" id="WP_170200961.1">
    <property type="nucleotide sequence ID" value="NZ_BAAAEW010000008.1"/>
</dbReference>
<dbReference type="InterPro" id="IPR015500">
    <property type="entry name" value="Peptidase_S8_subtilisin-rel"/>
</dbReference>
<dbReference type="PANTHER" id="PTHR43806">
    <property type="entry name" value="PEPTIDASE S8"/>
    <property type="match status" value="1"/>
</dbReference>
<evidence type="ECO:0000313" key="10">
    <source>
        <dbReference type="Proteomes" id="UP001500279"/>
    </source>
</evidence>
<dbReference type="PRINTS" id="PR00723">
    <property type="entry name" value="SUBTILISIN"/>
</dbReference>
<evidence type="ECO:0008006" key="11">
    <source>
        <dbReference type="Google" id="ProtNLM"/>
    </source>
</evidence>
<evidence type="ECO:0000256" key="5">
    <source>
        <dbReference type="PROSITE-ProRule" id="PRU01240"/>
    </source>
</evidence>
<dbReference type="Pfam" id="PF22148">
    <property type="entry name" value="Fervidolysin_NPro-like"/>
    <property type="match status" value="1"/>
</dbReference>
<dbReference type="InterPro" id="IPR054399">
    <property type="entry name" value="Fervidolysin-like_N_prodom"/>
</dbReference>
<feature type="signal peptide" evidence="6">
    <location>
        <begin position="1"/>
        <end position="23"/>
    </location>
</feature>
<protein>
    <recommendedName>
        <fullName evidence="11">Peptidase S8/S53 domain-containing protein</fullName>
    </recommendedName>
</protein>
<keyword evidence="4 5" id="KW-0720">Serine protease</keyword>
<dbReference type="PROSITE" id="PS00137">
    <property type="entry name" value="SUBTILASE_HIS"/>
    <property type="match status" value="1"/>
</dbReference>
<feature type="active site" description="Charge relay system" evidence="5">
    <location>
        <position position="397"/>
    </location>
</feature>
<feature type="domain" description="Peptidase S8/S53" evidence="7">
    <location>
        <begin position="161"/>
        <end position="430"/>
    </location>
</feature>
<dbReference type="InterPro" id="IPR022398">
    <property type="entry name" value="Peptidase_S8_His-AS"/>
</dbReference>
<evidence type="ECO:0000256" key="4">
    <source>
        <dbReference type="ARBA" id="ARBA00022825"/>
    </source>
</evidence>
<dbReference type="SUPFAM" id="SSF52743">
    <property type="entry name" value="Subtilisin-like"/>
    <property type="match status" value="1"/>
</dbReference>
<organism evidence="9 10">
    <name type="scientific">Ideonella azotifigens</name>
    <dbReference type="NCBI Taxonomy" id="513160"/>
    <lineage>
        <taxon>Bacteria</taxon>
        <taxon>Pseudomonadati</taxon>
        <taxon>Pseudomonadota</taxon>
        <taxon>Betaproteobacteria</taxon>
        <taxon>Burkholderiales</taxon>
        <taxon>Sphaerotilaceae</taxon>
        <taxon>Ideonella</taxon>
    </lineage>
</organism>
<keyword evidence="10" id="KW-1185">Reference proteome</keyword>
<name>A0ABP3V963_9BURK</name>
<evidence type="ECO:0000313" key="9">
    <source>
        <dbReference type="EMBL" id="GAA0748468.1"/>
    </source>
</evidence>
<dbReference type="Gene3D" id="3.40.50.200">
    <property type="entry name" value="Peptidase S8/S53 domain"/>
    <property type="match status" value="1"/>
</dbReference>
<evidence type="ECO:0000256" key="2">
    <source>
        <dbReference type="ARBA" id="ARBA00022670"/>
    </source>
</evidence>
<proteinExistence type="inferred from homology"/>
<dbReference type="CDD" id="cd07473">
    <property type="entry name" value="Peptidases_S8_Subtilisin_like"/>
    <property type="match status" value="1"/>
</dbReference>
<keyword evidence="6" id="KW-0732">Signal</keyword>
<evidence type="ECO:0000259" key="7">
    <source>
        <dbReference type="Pfam" id="PF00082"/>
    </source>
</evidence>
<feature type="domain" description="Fervidolysin-like N-terminal prodomain" evidence="8">
    <location>
        <begin position="31"/>
        <end position="111"/>
    </location>
</feature>
<gene>
    <name evidence="9" type="ORF">GCM10009107_18000</name>
</gene>
<dbReference type="InterPro" id="IPR000209">
    <property type="entry name" value="Peptidase_S8/S53_dom"/>
</dbReference>
<dbReference type="PROSITE" id="PS51892">
    <property type="entry name" value="SUBTILASE"/>
    <property type="match status" value="1"/>
</dbReference>
<feature type="active site" description="Charge relay system" evidence="5">
    <location>
        <position position="169"/>
    </location>
</feature>
<comment type="caution">
    <text evidence="9">The sequence shown here is derived from an EMBL/GenBank/DDBJ whole genome shotgun (WGS) entry which is preliminary data.</text>
</comment>
<dbReference type="InterPro" id="IPR050131">
    <property type="entry name" value="Peptidase_S8_subtilisin-like"/>
</dbReference>
<dbReference type="PROSITE" id="PS51257">
    <property type="entry name" value="PROKAR_LIPOPROTEIN"/>
    <property type="match status" value="1"/>
</dbReference>
<dbReference type="InterPro" id="IPR034204">
    <property type="entry name" value="PfSUB1-like_cat_dom"/>
</dbReference>